<dbReference type="Proteomes" id="UP000198943">
    <property type="component" value="Unassembled WGS sequence"/>
</dbReference>
<feature type="region of interest" description="Disordered" evidence="1">
    <location>
        <begin position="1"/>
        <end position="21"/>
    </location>
</feature>
<dbReference type="Gene3D" id="1.20.140.160">
    <property type="match status" value="1"/>
</dbReference>
<feature type="region of interest" description="Disordered" evidence="1">
    <location>
        <begin position="106"/>
        <end position="131"/>
    </location>
</feature>
<dbReference type="NCBIfam" id="TIGR02937">
    <property type="entry name" value="sigma70-ECF"/>
    <property type="match status" value="1"/>
</dbReference>
<name>A0A1G6NTA3_9FIRM</name>
<dbReference type="GO" id="GO:0006352">
    <property type="term" value="P:DNA-templated transcription initiation"/>
    <property type="evidence" value="ECO:0007669"/>
    <property type="project" value="InterPro"/>
</dbReference>
<dbReference type="Pfam" id="PF04545">
    <property type="entry name" value="Sigma70_r4"/>
    <property type="match status" value="1"/>
</dbReference>
<dbReference type="SUPFAM" id="SSF88659">
    <property type="entry name" value="Sigma3 and sigma4 domains of RNA polymerase sigma factors"/>
    <property type="match status" value="1"/>
</dbReference>
<evidence type="ECO:0000256" key="1">
    <source>
        <dbReference type="SAM" id="MobiDB-lite"/>
    </source>
</evidence>
<dbReference type="InterPro" id="IPR014284">
    <property type="entry name" value="RNA_pol_sigma-70_dom"/>
</dbReference>
<organism evidence="3 4">
    <name type="scientific">Succiniclasticum ruminis</name>
    <dbReference type="NCBI Taxonomy" id="40841"/>
    <lineage>
        <taxon>Bacteria</taxon>
        <taxon>Bacillati</taxon>
        <taxon>Bacillota</taxon>
        <taxon>Negativicutes</taxon>
        <taxon>Acidaminococcales</taxon>
        <taxon>Acidaminococcaceae</taxon>
        <taxon>Succiniclasticum</taxon>
    </lineage>
</organism>
<dbReference type="RefSeq" id="WP_176760530.1">
    <property type="nucleotide sequence ID" value="NZ_FMYW01000016.1"/>
</dbReference>
<gene>
    <name evidence="3" type="ORF">SAMN04487864_11615</name>
</gene>
<keyword evidence="4" id="KW-1185">Reference proteome</keyword>
<sequence>MSDNQNEKEENVFPWKEKMRQAGQGDTGSVLELCEEIRPIVEGFSRNGMFRSLFSAEDTRSMASLAALEFMMGYEGDTPDREIPYLLRRVIRCRLYDEARRLQTRQRYEVPDTSQVSEDNDGDKGHSFQTGWQDGETPETLLLSAERSSRIQNALKMLNPKEQEVLRAIYAENKSSSEIARQWHCTSRYVIMVKHNALNKLKILLKDSD</sequence>
<evidence type="ECO:0000313" key="4">
    <source>
        <dbReference type="Proteomes" id="UP000198943"/>
    </source>
</evidence>
<evidence type="ECO:0000313" key="3">
    <source>
        <dbReference type="EMBL" id="SDC71069.1"/>
    </source>
</evidence>
<dbReference type="GO" id="GO:0003700">
    <property type="term" value="F:DNA-binding transcription factor activity"/>
    <property type="evidence" value="ECO:0007669"/>
    <property type="project" value="InterPro"/>
</dbReference>
<evidence type="ECO:0000259" key="2">
    <source>
        <dbReference type="Pfam" id="PF04545"/>
    </source>
</evidence>
<reference evidence="4" key="1">
    <citation type="submission" date="2016-10" db="EMBL/GenBank/DDBJ databases">
        <authorList>
            <person name="Varghese N."/>
            <person name="Submissions S."/>
        </authorList>
    </citation>
    <scope>NUCLEOTIDE SEQUENCE [LARGE SCALE GENOMIC DNA]</scope>
    <source>
        <strain evidence="4">DSM 11005</strain>
    </source>
</reference>
<dbReference type="EMBL" id="FMYW01000016">
    <property type="protein sequence ID" value="SDC71069.1"/>
    <property type="molecule type" value="Genomic_DNA"/>
</dbReference>
<proteinExistence type="predicted"/>
<dbReference type="InterPro" id="IPR007630">
    <property type="entry name" value="RNA_pol_sigma70_r4"/>
</dbReference>
<protein>
    <submittedName>
        <fullName evidence="3">RNA polymerase sigma factor, sigma-70 family</fullName>
    </submittedName>
</protein>
<feature type="domain" description="RNA polymerase sigma-70 region 4" evidence="2">
    <location>
        <begin position="154"/>
        <end position="202"/>
    </location>
</feature>
<feature type="compositionally biased region" description="Basic and acidic residues" evidence="1">
    <location>
        <begin position="1"/>
        <end position="20"/>
    </location>
</feature>
<dbReference type="InterPro" id="IPR013324">
    <property type="entry name" value="RNA_pol_sigma_r3/r4-like"/>
</dbReference>
<accession>A0A1G6NTA3</accession>
<dbReference type="AlphaFoldDB" id="A0A1G6NTA3"/>